<evidence type="ECO:0000256" key="3">
    <source>
        <dbReference type="ARBA" id="ARBA00022692"/>
    </source>
</evidence>
<sequence>MASQSLDASVGWLALLSKIMHASAAFKIFAAVSSLLVVYYIHSKISEKVLNNYQVSEPWVSENELVLLTGGNGGIGKQIMEDLSERDVRVVILDIQRPTAKLPKNVIFYETDITSAASLSEVATFVRKTHGDPTIIVNNAGVFYHGSILEKSEIELRRTFDVNTISHFLIMKEFLPALIRRNKGHVITMASIASFVAVGEMVDYCCSKASALAFHEGLRQELKFWYDASNVRTSIVHPLWVKTPMIKGFTEYQGEFGQQLMSTKIVSEAVLEHIFERRSGQIVLPRHLRVAGSLRDFPLWLQEPPATMVPYHYTDIKVEVKGQIGIIKFNRPKSLNSFGGNLLADTLHAVRELEEDPTTVFTVLTGEGRFFSAGADVRGSRPLDEGADRLTKVQLKLAHLERFSLVIELLKSLIDHKKVFVLALNGPGVGGGAAWFQGIADIVLAAENTYLQVPFNSLALVPEAGSATNFARHIGVLRANDFLMFGRKLTVQELESWGLVNRVFPVEGFHDSVVQFLEKQLEINDGASMMETKRLQNIPLRSERVLAVYNATDALSERLASGAPAARFKSKKAELEAKSKSRL</sequence>
<dbReference type="SUPFAM" id="SSF52096">
    <property type="entry name" value="ClpP/crotonase"/>
    <property type="match status" value="1"/>
</dbReference>
<evidence type="ECO:0000256" key="6">
    <source>
        <dbReference type="ARBA" id="ARBA00023002"/>
    </source>
</evidence>
<proteinExistence type="inferred from homology"/>
<dbReference type="InterPro" id="IPR029045">
    <property type="entry name" value="ClpP/crotonase-like_dom_sf"/>
</dbReference>
<dbReference type="PRINTS" id="PR00080">
    <property type="entry name" value="SDRFAMILY"/>
</dbReference>
<accession>A0A9W9WAX1</accession>
<dbReference type="GeneID" id="81364403"/>
<dbReference type="OrthoDB" id="448450at2759"/>
<dbReference type="FunFam" id="3.40.50.720:FF:000131">
    <property type="entry name" value="Short-chain dehydrogenase/reductase 3"/>
    <property type="match status" value="1"/>
</dbReference>
<dbReference type="Pfam" id="PF00378">
    <property type="entry name" value="ECH_1"/>
    <property type="match status" value="1"/>
</dbReference>
<evidence type="ECO:0000256" key="5">
    <source>
        <dbReference type="ARBA" id="ARBA00022989"/>
    </source>
</evidence>
<dbReference type="SUPFAM" id="SSF51735">
    <property type="entry name" value="NAD(P)-binding Rossmann-fold domains"/>
    <property type="match status" value="1"/>
</dbReference>
<comment type="subcellular location">
    <subcellularLocation>
        <location evidence="1">Membrane</location>
        <topology evidence="1">Multi-pass membrane protein</topology>
    </subcellularLocation>
</comment>
<keyword evidence="3" id="KW-0812">Transmembrane</keyword>
<evidence type="ECO:0000313" key="13">
    <source>
        <dbReference type="Proteomes" id="UP001147747"/>
    </source>
</evidence>
<evidence type="ECO:0000313" key="12">
    <source>
        <dbReference type="EMBL" id="KAJ5414159.1"/>
    </source>
</evidence>
<name>A0A9W9WAX1_9EURO</name>
<dbReference type="PROSITE" id="PS00061">
    <property type="entry name" value="ADH_SHORT"/>
    <property type="match status" value="1"/>
</dbReference>
<evidence type="ECO:0000256" key="8">
    <source>
        <dbReference type="ARBA" id="ARBA00023136"/>
    </source>
</evidence>
<reference evidence="12" key="1">
    <citation type="submission" date="2022-12" db="EMBL/GenBank/DDBJ databases">
        <authorList>
            <person name="Petersen C."/>
        </authorList>
    </citation>
    <scope>NUCLEOTIDE SEQUENCE</scope>
    <source>
        <strain evidence="12">IBT 29677</strain>
    </source>
</reference>
<dbReference type="InterPro" id="IPR002347">
    <property type="entry name" value="SDR_fam"/>
</dbReference>
<keyword evidence="4" id="KW-0521">NADP</keyword>
<keyword evidence="13" id="KW-1185">Reference proteome</keyword>
<dbReference type="InterPro" id="IPR001753">
    <property type="entry name" value="Enoyl-CoA_hydra/iso"/>
</dbReference>
<keyword evidence="8" id="KW-0472">Membrane</keyword>
<dbReference type="Gene3D" id="3.40.50.720">
    <property type="entry name" value="NAD(P)-binding Rossmann-like Domain"/>
    <property type="match status" value="1"/>
</dbReference>
<evidence type="ECO:0000256" key="9">
    <source>
        <dbReference type="ARBA" id="ARBA00059620"/>
    </source>
</evidence>
<evidence type="ECO:0000256" key="4">
    <source>
        <dbReference type="ARBA" id="ARBA00022857"/>
    </source>
</evidence>
<keyword evidence="6" id="KW-0560">Oxidoreductase</keyword>
<dbReference type="Proteomes" id="UP001147747">
    <property type="component" value="Unassembled WGS sequence"/>
</dbReference>
<dbReference type="RefSeq" id="XP_056494005.1">
    <property type="nucleotide sequence ID" value="XM_056625423.1"/>
</dbReference>
<gene>
    <name evidence="12" type="ORF">N7509_000786</name>
</gene>
<evidence type="ECO:0000256" key="7">
    <source>
        <dbReference type="ARBA" id="ARBA00023098"/>
    </source>
</evidence>
<keyword evidence="5" id="KW-1133">Transmembrane helix</keyword>
<dbReference type="Gene3D" id="3.90.226.10">
    <property type="entry name" value="2-enoyl-CoA Hydratase, Chain A, domain 1"/>
    <property type="match status" value="1"/>
</dbReference>
<evidence type="ECO:0000256" key="11">
    <source>
        <dbReference type="ARBA" id="ARBA00082544"/>
    </source>
</evidence>
<reference evidence="12" key="2">
    <citation type="journal article" date="2023" name="IMA Fungus">
        <title>Comparative genomic study of the Penicillium genus elucidates a diverse pangenome and 15 lateral gene transfer events.</title>
        <authorList>
            <person name="Petersen C."/>
            <person name="Sorensen T."/>
            <person name="Nielsen M.R."/>
            <person name="Sondergaard T.E."/>
            <person name="Sorensen J.L."/>
            <person name="Fitzpatrick D.A."/>
            <person name="Frisvad J.C."/>
            <person name="Nielsen K.L."/>
        </authorList>
    </citation>
    <scope>NUCLEOTIDE SEQUENCE</scope>
    <source>
        <strain evidence="12">IBT 29677</strain>
    </source>
</reference>
<dbReference type="PANTHER" id="PTHR24322:SF736">
    <property type="entry name" value="RETINOL DEHYDROGENASE 10"/>
    <property type="match status" value="1"/>
</dbReference>
<protein>
    <recommendedName>
        <fullName evidence="10">Short-chain dehydrogenase/reductase 3</fullName>
    </recommendedName>
    <alternativeName>
        <fullName evidence="11">Retinal short-chain dehydrogenase/reductase 1</fullName>
    </alternativeName>
</protein>
<keyword evidence="7" id="KW-0443">Lipid metabolism</keyword>
<dbReference type="EMBL" id="JAPZBU010000003">
    <property type="protein sequence ID" value="KAJ5414159.1"/>
    <property type="molecule type" value="Genomic_DNA"/>
</dbReference>
<dbReference type="GO" id="GO:0016020">
    <property type="term" value="C:membrane"/>
    <property type="evidence" value="ECO:0007669"/>
    <property type="project" value="UniProtKB-SubCell"/>
</dbReference>
<dbReference type="Pfam" id="PF00106">
    <property type="entry name" value="adh_short"/>
    <property type="match status" value="1"/>
</dbReference>
<comment type="similarity">
    <text evidence="2">Belongs to the short-chain dehydrogenases/reductases (SDR) family.</text>
</comment>
<comment type="caution">
    <text evidence="12">The sequence shown here is derived from an EMBL/GenBank/DDBJ whole genome shotgun (WGS) entry which is preliminary data.</text>
</comment>
<comment type="function">
    <text evidence="9">Catalyzes the reduction of all-trans-retinal to all-trans-retinol in the presence of NADPH.</text>
</comment>
<evidence type="ECO:0000256" key="1">
    <source>
        <dbReference type="ARBA" id="ARBA00004141"/>
    </source>
</evidence>
<dbReference type="AlphaFoldDB" id="A0A9W9WAX1"/>
<dbReference type="InterPro" id="IPR020904">
    <property type="entry name" value="Sc_DH/Rdtase_CS"/>
</dbReference>
<evidence type="ECO:0000256" key="2">
    <source>
        <dbReference type="ARBA" id="ARBA00006484"/>
    </source>
</evidence>
<evidence type="ECO:0000256" key="10">
    <source>
        <dbReference type="ARBA" id="ARBA00068717"/>
    </source>
</evidence>
<dbReference type="PANTHER" id="PTHR24322">
    <property type="entry name" value="PKSB"/>
    <property type="match status" value="1"/>
</dbReference>
<dbReference type="PRINTS" id="PR00081">
    <property type="entry name" value="GDHRDH"/>
</dbReference>
<dbReference type="GO" id="GO:0052650">
    <property type="term" value="F:all-trans-retinol dehydrogenase (NADP+) activity"/>
    <property type="evidence" value="ECO:0007669"/>
    <property type="project" value="UniProtKB-ARBA"/>
</dbReference>
<dbReference type="InterPro" id="IPR036291">
    <property type="entry name" value="NAD(P)-bd_dom_sf"/>
</dbReference>
<dbReference type="CDD" id="cd06558">
    <property type="entry name" value="crotonase-like"/>
    <property type="match status" value="1"/>
</dbReference>
<organism evidence="12 13">
    <name type="scientific">Penicillium cosmopolitanum</name>
    <dbReference type="NCBI Taxonomy" id="1131564"/>
    <lineage>
        <taxon>Eukaryota</taxon>
        <taxon>Fungi</taxon>
        <taxon>Dikarya</taxon>
        <taxon>Ascomycota</taxon>
        <taxon>Pezizomycotina</taxon>
        <taxon>Eurotiomycetes</taxon>
        <taxon>Eurotiomycetidae</taxon>
        <taxon>Eurotiales</taxon>
        <taxon>Aspergillaceae</taxon>
        <taxon>Penicillium</taxon>
    </lineage>
</organism>